<dbReference type="Proteomes" id="UP000567179">
    <property type="component" value="Unassembled WGS sequence"/>
</dbReference>
<dbReference type="Pfam" id="PF00067">
    <property type="entry name" value="p450"/>
    <property type="match status" value="1"/>
</dbReference>
<name>A0A8H5AXH8_9AGAR</name>
<dbReference type="PANTHER" id="PTHR24292">
    <property type="entry name" value="CYTOCHROME P450"/>
    <property type="match status" value="1"/>
</dbReference>
<comment type="caution">
    <text evidence="10">The sequence shown here is derived from an EMBL/GenBank/DDBJ whole genome shotgun (WGS) entry which is preliminary data.</text>
</comment>
<evidence type="ECO:0000256" key="4">
    <source>
        <dbReference type="ARBA" id="ARBA00022723"/>
    </source>
</evidence>
<evidence type="ECO:0000256" key="3">
    <source>
        <dbReference type="ARBA" id="ARBA00022617"/>
    </source>
</evidence>
<dbReference type="InterPro" id="IPR017972">
    <property type="entry name" value="Cyt_P450_CS"/>
</dbReference>
<evidence type="ECO:0000256" key="1">
    <source>
        <dbReference type="ARBA" id="ARBA00001971"/>
    </source>
</evidence>
<evidence type="ECO:0000313" key="11">
    <source>
        <dbReference type="Proteomes" id="UP000567179"/>
    </source>
</evidence>
<dbReference type="InterPro" id="IPR001128">
    <property type="entry name" value="Cyt_P450"/>
</dbReference>
<evidence type="ECO:0000256" key="8">
    <source>
        <dbReference type="PIRSR" id="PIRSR602401-1"/>
    </source>
</evidence>
<dbReference type="PROSITE" id="PS00086">
    <property type="entry name" value="CYTOCHROME_P450"/>
    <property type="match status" value="1"/>
</dbReference>
<evidence type="ECO:0000256" key="5">
    <source>
        <dbReference type="ARBA" id="ARBA00023002"/>
    </source>
</evidence>
<comment type="similarity">
    <text evidence="2 9">Belongs to the cytochrome P450 family.</text>
</comment>
<evidence type="ECO:0000256" key="9">
    <source>
        <dbReference type="RuleBase" id="RU000461"/>
    </source>
</evidence>
<dbReference type="SUPFAM" id="SSF48264">
    <property type="entry name" value="Cytochrome P450"/>
    <property type="match status" value="1"/>
</dbReference>
<protein>
    <recommendedName>
        <fullName evidence="12">Cytochrome P450</fullName>
    </recommendedName>
</protein>
<evidence type="ECO:0000256" key="6">
    <source>
        <dbReference type="ARBA" id="ARBA00023004"/>
    </source>
</evidence>
<evidence type="ECO:0000313" key="10">
    <source>
        <dbReference type="EMBL" id="KAF5311992.1"/>
    </source>
</evidence>
<keyword evidence="11" id="KW-1185">Reference proteome</keyword>
<dbReference type="CDD" id="cd11070">
    <property type="entry name" value="CYP56-like"/>
    <property type="match status" value="1"/>
</dbReference>
<dbReference type="GO" id="GO:0020037">
    <property type="term" value="F:heme binding"/>
    <property type="evidence" value="ECO:0007669"/>
    <property type="project" value="InterPro"/>
</dbReference>
<dbReference type="EMBL" id="JAACJJ010000056">
    <property type="protein sequence ID" value="KAF5311992.1"/>
    <property type="molecule type" value="Genomic_DNA"/>
</dbReference>
<dbReference type="PRINTS" id="PR00385">
    <property type="entry name" value="P450"/>
</dbReference>
<organism evidence="10 11">
    <name type="scientific">Psilocybe cf. subviscida</name>
    <dbReference type="NCBI Taxonomy" id="2480587"/>
    <lineage>
        <taxon>Eukaryota</taxon>
        <taxon>Fungi</taxon>
        <taxon>Dikarya</taxon>
        <taxon>Basidiomycota</taxon>
        <taxon>Agaricomycotina</taxon>
        <taxon>Agaricomycetes</taxon>
        <taxon>Agaricomycetidae</taxon>
        <taxon>Agaricales</taxon>
        <taxon>Agaricineae</taxon>
        <taxon>Strophariaceae</taxon>
        <taxon>Psilocybe</taxon>
    </lineage>
</organism>
<keyword evidence="4 8" id="KW-0479">Metal-binding</keyword>
<keyword evidence="5 9" id="KW-0560">Oxidoreductase</keyword>
<keyword evidence="3 8" id="KW-0349">Heme</keyword>
<proteinExistence type="inferred from homology"/>
<sequence length="516" mass="58784">MSTATLVAFTLVILYATRKFLSYRRAVEGIDHFPGDTYLLSRALVIANLTRKIKYIVTGDNIFFVEKHKPYAKLGWDVNSHRYLIPNIKIVMTVADPHIIKDITNSRARFPKATQVYEALNFYGRNIISTEGEEWKKYRKICAPAFNDRNNALVWSESVKTVEAMFKDHWKNADVTTVNNCVDITLPIALFVIGSAGFGREISWLHDDLTPEGYTMTFKQALSIVSEGTIIKLIVPDMLMGTTALTRKLRQAMTELRRHMMDIIQERSTTDKVQRYDLLSGLMDANGDAFDMTKLTDEELLGNVYIFLLAGHETTAHTLAFTFGLLALYQDEQEKLFEHIKSVIPDGNNPTYEQMPLLTYSLAVFYETLRLFPPAVAVPKTTSEDTTITATHISGETRTIPIPEGTDFELNIVGLHYNPRYWKEPERFNPSRFLEDWPRDAFIPFSAGARACIGRKFFESEGIAILTMIVSHFKITVAEEPKFAHESFEQRKARVLSAHDGITLTPNRVPLTFTRR</sequence>
<dbReference type="PRINTS" id="PR00463">
    <property type="entry name" value="EP450I"/>
</dbReference>
<dbReference type="GO" id="GO:0016705">
    <property type="term" value="F:oxidoreductase activity, acting on paired donors, with incorporation or reduction of molecular oxygen"/>
    <property type="evidence" value="ECO:0007669"/>
    <property type="project" value="InterPro"/>
</dbReference>
<dbReference type="GO" id="GO:0005506">
    <property type="term" value="F:iron ion binding"/>
    <property type="evidence" value="ECO:0007669"/>
    <property type="project" value="InterPro"/>
</dbReference>
<evidence type="ECO:0008006" key="12">
    <source>
        <dbReference type="Google" id="ProtNLM"/>
    </source>
</evidence>
<dbReference type="InterPro" id="IPR050476">
    <property type="entry name" value="Insect_CytP450_Detox"/>
</dbReference>
<keyword evidence="6 8" id="KW-0408">Iron</keyword>
<dbReference type="PANTHER" id="PTHR24292:SF102">
    <property type="entry name" value="CYTOCHROME P450 FAMILY-RELATED"/>
    <property type="match status" value="1"/>
</dbReference>
<dbReference type="OrthoDB" id="1470350at2759"/>
<gene>
    <name evidence="10" type="ORF">D9619_003403</name>
</gene>
<evidence type="ECO:0000256" key="7">
    <source>
        <dbReference type="ARBA" id="ARBA00023033"/>
    </source>
</evidence>
<dbReference type="InterPro" id="IPR036396">
    <property type="entry name" value="Cyt_P450_sf"/>
</dbReference>
<feature type="binding site" description="axial binding residue" evidence="8">
    <location>
        <position position="452"/>
    </location>
    <ligand>
        <name>heme</name>
        <dbReference type="ChEBI" id="CHEBI:30413"/>
    </ligand>
    <ligandPart>
        <name>Fe</name>
        <dbReference type="ChEBI" id="CHEBI:18248"/>
    </ligandPart>
</feature>
<reference evidence="10 11" key="1">
    <citation type="journal article" date="2020" name="ISME J.">
        <title>Uncovering the hidden diversity of litter-decomposition mechanisms in mushroom-forming fungi.</title>
        <authorList>
            <person name="Floudas D."/>
            <person name="Bentzer J."/>
            <person name="Ahren D."/>
            <person name="Johansson T."/>
            <person name="Persson P."/>
            <person name="Tunlid A."/>
        </authorList>
    </citation>
    <scope>NUCLEOTIDE SEQUENCE [LARGE SCALE GENOMIC DNA]</scope>
    <source>
        <strain evidence="10 11">CBS 101986</strain>
    </source>
</reference>
<dbReference type="GO" id="GO:0004497">
    <property type="term" value="F:monooxygenase activity"/>
    <property type="evidence" value="ECO:0007669"/>
    <property type="project" value="UniProtKB-KW"/>
</dbReference>
<dbReference type="InterPro" id="IPR002401">
    <property type="entry name" value="Cyt_P450_E_grp-I"/>
</dbReference>
<dbReference type="AlphaFoldDB" id="A0A8H5AXH8"/>
<dbReference type="Gene3D" id="1.10.630.10">
    <property type="entry name" value="Cytochrome P450"/>
    <property type="match status" value="1"/>
</dbReference>
<accession>A0A8H5AXH8</accession>
<evidence type="ECO:0000256" key="2">
    <source>
        <dbReference type="ARBA" id="ARBA00010617"/>
    </source>
</evidence>
<comment type="cofactor">
    <cofactor evidence="1 8">
        <name>heme</name>
        <dbReference type="ChEBI" id="CHEBI:30413"/>
    </cofactor>
</comment>
<keyword evidence="7 9" id="KW-0503">Monooxygenase</keyword>